<dbReference type="Pfam" id="PF22691">
    <property type="entry name" value="Thiolase_C_1"/>
    <property type="match status" value="1"/>
</dbReference>
<proteinExistence type="predicted"/>
<dbReference type="InterPro" id="IPR002155">
    <property type="entry name" value="Thiolase"/>
</dbReference>
<evidence type="ECO:0000313" key="2">
    <source>
        <dbReference type="EMBL" id="GAA0607725.1"/>
    </source>
</evidence>
<dbReference type="InterPro" id="IPR055140">
    <property type="entry name" value="Thiolase_C_2"/>
</dbReference>
<dbReference type="EMBL" id="BAAAHE010000007">
    <property type="protein sequence ID" value="GAA0607725.1"/>
    <property type="molecule type" value="Genomic_DNA"/>
</dbReference>
<dbReference type="RefSeq" id="WP_344601656.1">
    <property type="nucleotide sequence ID" value="NZ_BAAAHE010000007.1"/>
</dbReference>
<keyword evidence="3" id="KW-1185">Reference proteome</keyword>
<feature type="domain" description="Thiolase C-terminal" evidence="1">
    <location>
        <begin position="251"/>
        <end position="372"/>
    </location>
</feature>
<dbReference type="InterPro" id="IPR016039">
    <property type="entry name" value="Thiolase-like"/>
</dbReference>
<accession>A0ABN1GB40</accession>
<gene>
    <name evidence="2" type="ORF">GCM10009547_07050</name>
</gene>
<evidence type="ECO:0000313" key="3">
    <source>
        <dbReference type="Proteomes" id="UP001500957"/>
    </source>
</evidence>
<dbReference type="PIRSF" id="PIRSF000429">
    <property type="entry name" value="Ac-CoA_Ac_transf"/>
    <property type="match status" value="1"/>
</dbReference>
<reference evidence="2 3" key="1">
    <citation type="journal article" date="2019" name="Int. J. Syst. Evol. Microbiol.">
        <title>The Global Catalogue of Microorganisms (GCM) 10K type strain sequencing project: providing services to taxonomists for standard genome sequencing and annotation.</title>
        <authorList>
            <consortium name="The Broad Institute Genomics Platform"/>
            <consortium name="The Broad Institute Genome Sequencing Center for Infectious Disease"/>
            <person name="Wu L."/>
            <person name="Ma J."/>
        </authorList>
    </citation>
    <scope>NUCLEOTIDE SEQUENCE [LARGE SCALE GENOMIC DNA]</scope>
    <source>
        <strain evidence="2 3">JCM 10671</strain>
    </source>
</reference>
<dbReference type="PANTHER" id="PTHR42870:SF1">
    <property type="entry name" value="NON-SPECIFIC LIPID-TRANSFER PROTEIN-LIKE 2"/>
    <property type="match status" value="1"/>
</dbReference>
<dbReference type="Gene3D" id="3.40.47.10">
    <property type="match status" value="1"/>
</dbReference>
<comment type="caution">
    <text evidence="2">The sequence shown here is derived from an EMBL/GenBank/DDBJ whole genome shotgun (WGS) entry which is preliminary data.</text>
</comment>
<dbReference type="CDD" id="cd00829">
    <property type="entry name" value="SCP-x_thiolase"/>
    <property type="match status" value="1"/>
</dbReference>
<sequence length="381" mass="40423">MPRRLGGQVAIVGLGHTLQGELPGRSVSSIAVEAAAAALADAGIDRKDLDGLIACKSVQGGGGDVATGKLLGVNLPYVQTLDYGTCNFSLHLAVMAILSGMAETVLLTYGANARSGKFDFGAPVYGVDMAEANGLVHIAGRAGLALQRHKAIYGTTDEQFGMLAVGQRQWAQRNPNAIFRTPMTMDDYLAQPYMVAPLRRADVTMISDGGVAFVVTTAERARDLPNRPVYVAGIAEHAGVRGEHNPENLLRPWLRDAAGAIWANTGLGPDDIDALYIQDPTALWSLQMLEYYGFCGVGEGGPFLAEGHTLPGGRLPLNTHGGQLSESYSWGWMHLVEAVRQLRGQAGERQLDDPRLALYCSSHGFVKAAASVLSTDPEVAA</sequence>
<protein>
    <submittedName>
        <fullName evidence="2">Thiolase</fullName>
    </submittedName>
</protein>
<evidence type="ECO:0000259" key="1">
    <source>
        <dbReference type="Pfam" id="PF22691"/>
    </source>
</evidence>
<dbReference type="PANTHER" id="PTHR42870">
    <property type="entry name" value="ACETYL-COA C-ACETYLTRANSFERASE"/>
    <property type="match status" value="1"/>
</dbReference>
<dbReference type="Proteomes" id="UP001500957">
    <property type="component" value="Unassembled WGS sequence"/>
</dbReference>
<name>A0ABN1GB40_9ACTN</name>
<organism evidence="2 3">
    <name type="scientific">Sporichthya brevicatena</name>
    <dbReference type="NCBI Taxonomy" id="171442"/>
    <lineage>
        <taxon>Bacteria</taxon>
        <taxon>Bacillati</taxon>
        <taxon>Actinomycetota</taxon>
        <taxon>Actinomycetes</taxon>
        <taxon>Sporichthyales</taxon>
        <taxon>Sporichthyaceae</taxon>
        <taxon>Sporichthya</taxon>
    </lineage>
</organism>
<dbReference type="SUPFAM" id="SSF53901">
    <property type="entry name" value="Thiolase-like"/>
    <property type="match status" value="2"/>
</dbReference>